<evidence type="ECO:0000313" key="1">
    <source>
        <dbReference type="EMBL" id="RST92490.1"/>
    </source>
</evidence>
<dbReference type="PROSITE" id="PS51257">
    <property type="entry name" value="PROKAR_LIPOPROTEIN"/>
    <property type="match status" value="1"/>
</dbReference>
<evidence type="ECO:0000313" key="2">
    <source>
        <dbReference type="Proteomes" id="UP000287239"/>
    </source>
</evidence>
<proteinExistence type="predicted"/>
<accession>A0A429ZFN9</accession>
<keyword evidence="2" id="KW-1185">Reference proteome</keyword>
<protein>
    <submittedName>
        <fullName evidence="1">Uncharacterized protein</fullName>
    </submittedName>
</protein>
<name>A0A429ZFN9_9ENTE</name>
<dbReference type="AlphaFoldDB" id="A0A429ZFN9"/>
<dbReference type="RefSeq" id="WP_126781786.1">
    <property type="nucleotide sequence ID" value="NZ_CAUQJP010000068.1"/>
</dbReference>
<organism evidence="1 2">
    <name type="scientific">Vagococcus salmoninarum</name>
    <dbReference type="NCBI Taxonomy" id="2739"/>
    <lineage>
        <taxon>Bacteria</taxon>
        <taxon>Bacillati</taxon>
        <taxon>Bacillota</taxon>
        <taxon>Bacilli</taxon>
        <taxon>Lactobacillales</taxon>
        <taxon>Enterococcaceae</taxon>
        <taxon>Vagococcus</taxon>
    </lineage>
</organism>
<reference evidence="1 2" key="1">
    <citation type="submission" date="2017-05" db="EMBL/GenBank/DDBJ databases">
        <title>Vagococcus spp. assemblies.</title>
        <authorList>
            <person name="Gulvik C.A."/>
        </authorList>
    </citation>
    <scope>NUCLEOTIDE SEQUENCE [LARGE SCALE GENOMIC DNA]</scope>
    <source>
        <strain evidence="1 2">NCFB 2777</strain>
    </source>
</reference>
<gene>
    <name evidence="1" type="ORF">CBF35_12930</name>
</gene>
<dbReference type="EMBL" id="NGJU01000022">
    <property type="protein sequence ID" value="RST92490.1"/>
    <property type="molecule type" value="Genomic_DNA"/>
</dbReference>
<sequence>MNKLVILFGVLLVLSSCRESKQLSPNDSEEFAIESFETYPAVAEDLANAHIYQVLRNGRTQAQGMFIFEGQKLRVYKTYTPPNPNLSAEKLKNIQEQIVIELGLNDYSEFEEVFEKTYDDVEITTKNNHFFLTVSDRTYELIKIGPNRLKDPLGIEYEIR</sequence>
<dbReference type="GeneID" id="98569248"/>
<comment type="caution">
    <text evidence="1">The sequence shown here is derived from an EMBL/GenBank/DDBJ whole genome shotgun (WGS) entry which is preliminary data.</text>
</comment>
<dbReference type="Proteomes" id="UP000287239">
    <property type="component" value="Unassembled WGS sequence"/>
</dbReference>